<dbReference type="GO" id="GO:0017004">
    <property type="term" value="P:cytochrome complex assembly"/>
    <property type="evidence" value="ECO:0007669"/>
    <property type="project" value="UniProtKB-KW"/>
</dbReference>
<feature type="transmembrane region" description="Helical" evidence="6">
    <location>
        <begin position="132"/>
        <end position="155"/>
    </location>
</feature>
<feature type="transmembrane region" description="Helical" evidence="6">
    <location>
        <begin position="64"/>
        <end position="83"/>
    </location>
</feature>
<dbReference type="Pfam" id="PF01578">
    <property type="entry name" value="Cytochrom_C_asm"/>
    <property type="match status" value="1"/>
</dbReference>
<accession>A0A832GNI3</accession>
<dbReference type="EMBL" id="DSZU01000031">
    <property type="protein sequence ID" value="HGV54889.1"/>
    <property type="molecule type" value="Genomic_DNA"/>
</dbReference>
<evidence type="ECO:0000313" key="8">
    <source>
        <dbReference type="EMBL" id="HGV54889.1"/>
    </source>
</evidence>
<dbReference type="GO" id="GO:0020037">
    <property type="term" value="F:heme binding"/>
    <property type="evidence" value="ECO:0007669"/>
    <property type="project" value="InterPro"/>
</dbReference>
<keyword evidence="3" id="KW-0201">Cytochrome c-type biogenesis</keyword>
<reference evidence="8" key="1">
    <citation type="journal article" date="2020" name="mSystems">
        <title>Genome- and Community-Level Interaction Insights into Carbon Utilization and Element Cycling Functions of Hydrothermarchaeota in Hydrothermal Sediment.</title>
        <authorList>
            <person name="Zhou Z."/>
            <person name="Liu Y."/>
            <person name="Xu W."/>
            <person name="Pan J."/>
            <person name="Luo Z.H."/>
            <person name="Li M."/>
        </authorList>
    </citation>
    <scope>NUCLEOTIDE SEQUENCE [LARGE SCALE GENOMIC DNA]</scope>
    <source>
        <strain evidence="8">SpSt-605</strain>
    </source>
</reference>
<evidence type="ECO:0000256" key="1">
    <source>
        <dbReference type="ARBA" id="ARBA00004141"/>
    </source>
</evidence>
<dbReference type="PANTHER" id="PTHR30071">
    <property type="entry name" value="HEME EXPORTER PROTEIN C"/>
    <property type="match status" value="1"/>
</dbReference>
<feature type="transmembrane region" description="Helical" evidence="6">
    <location>
        <begin position="185"/>
        <end position="204"/>
    </location>
</feature>
<evidence type="ECO:0000256" key="3">
    <source>
        <dbReference type="ARBA" id="ARBA00022748"/>
    </source>
</evidence>
<dbReference type="GO" id="GO:0005886">
    <property type="term" value="C:plasma membrane"/>
    <property type="evidence" value="ECO:0007669"/>
    <property type="project" value="TreeGrafter"/>
</dbReference>
<comment type="subcellular location">
    <subcellularLocation>
        <location evidence="1">Membrane</location>
        <topology evidence="1">Multi-pass membrane protein</topology>
    </subcellularLocation>
</comment>
<feature type="transmembrane region" description="Helical" evidence="6">
    <location>
        <begin position="6"/>
        <end position="25"/>
    </location>
</feature>
<feature type="transmembrane region" description="Helical" evidence="6">
    <location>
        <begin position="37"/>
        <end position="58"/>
    </location>
</feature>
<dbReference type="AlphaFoldDB" id="A0A832GNI3"/>
<keyword evidence="2 6" id="KW-0812">Transmembrane</keyword>
<dbReference type="InterPro" id="IPR002541">
    <property type="entry name" value="Cyt_c_assembly"/>
</dbReference>
<comment type="caution">
    <text evidence="8">The sequence shown here is derived from an EMBL/GenBank/DDBJ whole genome shotgun (WGS) entry which is preliminary data.</text>
</comment>
<evidence type="ECO:0000259" key="7">
    <source>
        <dbReference type="Pfam" id="PF01578"/>
    </source>
</evidence>
<name>A0A832GNI3_9BACT</name>
<evidence type="ECO:0000256" key="4">
    <source>
        <dbReference type="ARBA" id="ARBA00022989"/>
    </source>
</evidence>
<organism evidence="8">
    <name type="scientific">Caldimicrobium thiodismutans</name>
    <dbReference type="NCBI Taxonomy" id="1653476"/>
    <lineage>
        <taxon>Bacteria</taxon>
        <taxon>Pseudomonadati</taxon>
        <taxon>Thermodesulfobacteriota</taxon>
        <taxon>Thermodesulfobacteria</taxon>
        <taxon>Thermodesulfobacteriales</taxon>
        <taxon>Thermodesulfobacteriaceae</taxon>
        <taxon>Caldimicrobium</taxon>
    </lineage>
</organism>
<feature type="transmembrane region" description="Helical" evidence="6">
    <location>
        <begin position="90"/>
        <end position="112"/>
    </location>
</feature>
<feature type="transmembrane region" description="Helical" evidence="6">
    <location>
        <begin position="219"/>
        <end position="238"/>
    </location>
</feature>
<evidence type="ECO:0000256" key="5">
    <source>
        <dbReference type="ARBA" id="ARBA00023136"/>
    </source>
</evidence>
<keyword evidence="5 6" id="KW-0472">Membrane</keyword>
<dbReference type="InterPro" id="IPR045062">
    <property type="entry name" value="Cyt_c_biogenesis_CcsA/CcmC"/>
</dbReference>
<feature type="transmembrane region" description="Helical" evidence="6">
    <location>
        <begin position="245"/>
        <end position="267"/>
    </location>
</feature>
<evidence type="ECO:0000256" key="2">
    <source>
        <dbReference type="ARBA" id="ARBA00022692"/>
    </source>
</evidence>
<evidence type="ECO:0000256" key="6">
    <source>
        <dbReference type="SAM" id="Phobius"/>
    </source>
</evidence>
<gene>
    <name evidence="8" type="ORF">ENT73_02200</name>
</gene>
<keyword evidence="4 6" id="KW-1133">Transmembrane helix</keyword>
<proteinExistence type="predicted"/>
<feature type="domain" description="Cytochrome c assembly protein" evidence="7">
    <location>
        <begin position="60"/>
        <end position="271"/>
    </location>
</feature>
<protein>
    <recommendedName>
        <fullName evidence="7">Cytochrome c assembly protein domain-containing protein</fullName>
    </recommendedName>
</protein>
<dbReference type="PANTHER" id="PTHR30071:SF1">
    <property type="entry name" value="CYTOCHROME B_B6 PROTEIN-RELATED"/>
    <property type="match status" value="1"/>
</dbReference>
<sequence length="275" mass="32446">MKSFFLDLTLITYLVSWIGFVFYFKTLEKKALKISQIVLLVGAFFHSLYLLFILRDLYFQNFFSFKEVLSILSFLMVVTYFYFSLGREKAYTLGTFLLPLPILFLLLGFFLFKEGSPSPFLPLVKSLWFPLHVFSSLLSHAFLLTGLVSSAMYLLQERELKRKHFGYFFHKLPPLYSLERISEKALYHGFLFLTLGILSGALWSEMAFGDYWRWSTKEVVSLSLWLIYAGMIHQRILIGWRGKRLAYMFIIGSCLWFFTFFVVNFYFKGFHTYGN</sequence>